<dbReference type="SUPFAM" id="SSF53474">
    <property type="entry name" value="alpha/beta-Hydrolases"/>
    <property type="match status" value="1"/>
</dbReference>
<keyword evidence="5" id="KW-1185">Reference proteome</keyword>
<proteinExistence type="inferred from homology"/>
<gene>
    <name evidence="4" type="ORF">OG579_05045</name>
</gene>
<dbReference type="InterPro" id="IPR049492">
    <property type="entry name" value="BD-FAE-like_dom"/>
</dbReference>
<dbReference type="Pfam" id="PF20434">
    <property type="entry name" value="BD-FAE"/>
    <property type="match status" value="1"/>
</dbReference>
<accession>A0AAU4K572</accession>
<comment type="similarity">
    <text evidence="1">Belongs to the AB hydrolase superfamily.</text>
</comment>
<evidence type="ECO:0000256" key="2">
    <source>
        <dbReference type="ARBA" id="ARBA00022801"/>
    </source>
</evidence>
<dbReference type="KEGG" id="whr:OG579_05045"/>
<dbReference type="InterPro" id="IPR050261">
    <property type="entry name" value="FrsA_esterase"/>
</dbReference>
<dbReference type="GO" id="GO:0052689">
    <property type="term" value="F:carboxylic ester hydrolase activity"/>
    <property type="evidence" value="ECO:0007669"/>
    <property type="project" value="UniProtKB-ARBA"/>
</dbReference>
<keyword evidence="2 4" id="KW-0378">Hydrolase</keyword>
<dbReference type="PANTHER" id="PTHR22946">
    <property type="entry name" value="DIENELACTONE HYDROLASE DOMAIN-CONTAINING PROTEIN-RELATED"/>
    <property type="match status" value="1"/>
</dbReference>
<dbReference type="Gene3D" id="3.40.50.1820">
    <property type="entry name" value="alpha/beta hydrolase"/>
    <property type="match status" value="1"/>
</dbReference>
<dbReference type="AlphaFoldDB" id="A0AAU4K572"/>
<evidence type="ECO:0000313" key="4">
    <source>
        <dbReference type="EMBL" id="WUM21173.1"/>
    </source>
</evidence>
<name>A0AAU4K572_9NOCA</name>
<dbReference type="PANTHER" id="PTHR22946:SF9">
    <property type="entry name" value="POLYKETIDE TRANSFERASE AF380"/>
    <property type="match status" value="1"/>
</dbReference>
<dbReference type="InterPro" id="IPR029058">
    <property type="entry name" value="AB_hydrolase_fold"/>
</dbReference>
<evidence type="ECO:0000259" key="3">
    <source>
        <dbReference type="Pfam" id="PF20434"/>
    </source>
</evidence>
<evidence type="ECO:0000313" key="5">
    <source>
        <dbReference type="Proteomes" id="UP001432128"/>
    </source>
</evidence>
<dbReference type="EMBL" id="CP108021">
    <property type="protein sequence ID" value="WUM21173.1"/>
    <property type="molecule type" value="Genomic_DNA"/>
</dbReference>
<dbReference type="RefSeq" id="WP_045823342.1">
    <property type="nucleotide sequence ID" value="NZ_CP108021.1"/>
</dbReference>
<reference evidence="4 5" key="1">
    <citation type="submission" date="2022-10" db="EMBL/GenBank/DDBJ databases">
        <title>The complete genomes of actinobacterial strains from the NBC collection.</title>
        <authorList>
            <person name="Joergensen T.S."/>
            <person name="Alvarez Arevalo M."/>
            <person name="Sterndorff E.B."/>
            <person name="Faurdal D."/>
            <person name="Vuksanovic O."/>
            <person name="Mourched A.-S."/>
            <person name="Charusanti P."/>
            <person name="Shaw S."/>
            <person name="Blin K."/>
            <person name="Weber T."/>
        </authorList>
    </citation>
    <scope>NUCLEOTIDE SEQUENCE [LARGE SCALE GENOMIC DNA]</scope>
    <source>
        <strain evidence="4 5">NBC_00319</strain>
    </source>
</reference>
<organism evidence="4 5">
    <name type="scientific">Williamsia herbipolensis</name>
    <dbReference type="NCBI Taxonomy" id="1603258"/>
    <lineage>
        <taxon>Bacteria</taxon>
        <taxon>Bacillati</taxon>
        <taxon>Actinomycetota</taxon>
        <taxon>Actinomycetes</taxon>
        <taxon>Mycobacteriales</taxon>
        <taxon>Nocardiaceae</taxon>
        <taxon>Williamsia</taxon>
    </lineage>
</organism>
<sequence length="268" mass="28467">MNGVRSTAAERVKIAYGDRNSQFGHLHLPTVAPVAAGEDPPRVPVVVMVHGGYWSTDFELVVQTPVARDLAARGAIVWNIEYRRVGEPDGGWPRTGYDVVNAIRALDGPVRAALPADLATRADFGRVSVIGHSAGGQLALWAAARLQARTDRSTISTVVVQAPASDLVRAGTDGHAALAAFIGAEYAATPHRYRDASPAHLSPFPAHVAVVQGELDTSVPLEMSMAYVDGARRAGQSVELVTVGGEGHDSFMDPASRCHRETLRRLGI</sequence>
<protein>
    <submittedName>
        <fullName evidence="4">Alpha/beta hydrolase</fullName>
    </submittedName>
</protein>
<feature type="domain" description="BD-FAE-like" evidence="3">
    <location>
        <begin position="42"/>
        <end position="225"/>
    </location>
</feature>
<dbReference type="Proteomes" id="UP001432128">
    <property type="component" value="Chromosome"/>
</dbReference>
<evidence type="ECO:0000256" key="1">
    <source>
        <dbReference type="ARBA" id="ARBA00008645"/>
    </source>
</evidence>